<dbReference type="CDD" id="cd00446">
    <property type="entry name" value="GrpE"/>
    <property type="match status" value="1"/>
</dbReference>
<accession>A0A7R8ZYM4</accession>
<dbReference type="PROSITE" id="PS50076">
    <property type="entry name" value="DNAJ_2"/>
    <property type="match status" value="1"/>
</dbReference>
<dbReference type="InterPro" id="IPR018253">
    <property type="entry name" value="DnaJ_domain_CS"/>
</dbReference>
<evidence type="ECO:0000256" key="1">
    <source>
        <dbReference type="ARBA" id="ARBA00009054"/>
    </source>
</evidence>
<evidence type="ECO:0000256" key="3">
    <source>
        <dbReference type="RuleBase" id="RU004478"/>
    </source>
</evidence>
<dbReference type="InterPro" id="IPR000740">
    <property type="entry name" value="GrpE"/>
</dbReference>
<dbReference type="SUPFAM" id="SSF58014">
    <property type="entry name" value="Coiled-coil domain of nucleotide exchange factor GrpE"/>
    <property type="match status" value="1"/>
</dbReference>
<protein>
    <submittedName>
        <fullName evidence="5">Uncharacterized protein</fullName>
    </submittedName>
</protein>
<dbReference type="EMBL" id="OB680920">
    <property type="protein sequence ID" value="CAD7236666.1"/>
    <property type="molecule type" value="Genomic_DNA"/>
</dbReference>
<dbReference type="HAMAP" id="MF_01151">
    <property type="entry name" value="GrpE"/>
    <property type="match status" value="1"/>
</dbReference>
<dbReference type="PANTHER" id="PTHR21237">
    <property type="entry name" value="GRPE PROTEIN"/>
    <property type="match status" value="1"/>
</dbReference>
<reference evidence="5" key="1">
    <citation type="submission" date="2020-11" db="EMBL/GenBank/DDBJ databases">
        <authorList>
            <person name="Tran Van P."/>
        </authorList>
    </citation>
    <scope>NUCLEOTIDE SEQUENCE</scope>
</reference>
<gene>
    <name evidence="5" type="ORF">CTOB1V02_LOCUS14481</name>
</gene>
<dbReference type="PROSITE" id="PS00636">
    <property type="entry name" value="DNAJ_1"/>
    <property type="match status" value="1"/>
</dbReference>
<dbReference type="PRINTS" id="PR00773">
    <property type="entry name" value="GRPEPROTEIN"/>
</dbReference>
<organism evidence="5">
    <name type="scientific">Cyprideis torosa</name>
    <dbReference type="NCBI Taxonomy" id="163714"/>
    <lineage>
        <taxon>Eukaryota</taxon>
        <taxon>Metazoa</taxon>
        <taxon>Ecdysozoa</taxon>
        <taxon>Arthropoda</taxon>
        <taxon>Crustacea</taxon>
        <taxon>Oligostraca</taxon>
        <taxon>Ostracoda</taxon>
        <taxon>Podocopa</taxon>
        <taxon>Podocopida</taxon>
        <taxon>Cytherocopina</taxon>
        <taxon>Cytheroidea</taxon>
        <taxon>Cytherideidae</taxon>
        <taxon>Cyprideis</taxon>
    </lineage>
</organism>
<dbReference type="InterPro" id="IPR013805">
    <property type="entry name" value="GrpE_CC"/>
</dbReference>
<name>A0A7R8ZYM4_9CRUS</name>
<feature type="compositionally biased region" description="Acidic residues" evidence="4">
    <location>
        <begin position="9"/>
        <end position="18"/>
    </location>
</feature>
<dbReference type="Pfam" id="PF01025">
    <property type="entry name" value="GrpE"/>
    <property type="match status" value="1"/>
</dbReference>
<sequence>MSKAKQDQPEDQVIDNNEETTNKQPAKGSKKKSDLQSKLAELESELAESKDKYLRLFAEFDNYKKRTMKERIDMMKTAAQDTIQSLLPVLDDFDRAKQAAEDANTGEVFSEGIALVYHKLYSTLENKGLKPMESTGIAFDPELHEGITEIPAPNEEMKGQNADENTIKKAYRKTAMKYHPDRNPDDKSAEEKFKEAAEAYEILSDPDKKARYDSLETYLVNLEVHLRVSLAVAQEA</sequence>
<dbReference type="GO" id="GO:0000774">
    <property type="term" value="F:adenyl-nucleotide exchange factor activity"/>
    <property type="evidence" value="ECO:0007669"/>
    <property type="project" value="InterPro"/>
</dbReference>
<feature type="non-terminal residue" evidence="5">
    <location>
        <position position="1"/>
    </location>
</feature>
<feature type="region of interest" description="Disordered" evidence="4">
    <location>
        <begin position="1"/>
        <end position="37"/>
    </location>
</feature>
<dbReference type="InterPro" id="IPR001623">
    <property type="entry name" value="DnaJ_domain"/>
</dbReference>
<dbReference type="InterPro" id="IPR036869">
    <property type="entry name" value="J_dom_sf"/>
</dbReference>
<dbReference type="AlphaFoldDB" id="A0A7R8ZYM4"/>
<dbReference type="GO" id="GO:0042803">
    <property type="term" value="F:protein homodimerization activity"/>
    <property type="evidence" value="ECO:0007669"/>
    <property type="project" value="InterPro"/>
</dbReference>
<dbReference type="GO" id="GO:0051087">
    <property type="term" value="F:protein-folding chaperone binding"/>
    <property type="evidence" value="ECO:0007669"/>
    <property type="project" value="InterPro"/>
</dbReference>
<evidence type="ECO:0000313" key="5">
    <source>
        <dbReference type="EMBL" id="CAD7236666.1"/>
    </source>
</evidence>
<comment type="similarity">
    <text evidence="1 3">Belongs to the GrpE family.</text>
</comment>
<dbReference type="Gene3D" id="1.10.287.110">
    <property type="entry name" value="DnaJ domain"/>
    <property type="match status" value="1"/>
</dbReference>
<evidence type="ECO:0000256" key="4">
    <source>
        <dbReference type="SAM" id="MobiDB-lite"/>
    </source>
</evidence>
<dbReference type="OrthoDB" id="201635at2759"/>
<dbReference type="SMART" id="SM00271">
    <property type="entry name" value="DnaJ"/>
    <property type="match status" value="1"/>
</dbReference>
<dbReference type="SUPFAM" id="SSF46565">
    <property type="entry name" value="Chaperone J-domain"/>
    <property type="match status" value="1"/>
</dbReference>
<keyword evidence="2" id="KW-0143">Chaperone</keyword>
<dbReference type="Pfam" id="PF00226">
    <property type="entry name" value="DnaJ"/>
    <property type="match status" value="1"/>
</dbReference>
<dbReference type="Gene3D" id="3.90.20.20">
    <property type="match status" value="1"/>
</dbReference>
<dbReference type="PRINTS" id="PR00625">
    <property type="entry name" value="JDOMAIN"/>
</dbReference>
<evidence type="ECO:0000256" key="2">
    <source>
        <dbReference type="ARBA" id="ARBA00023186"/>
    </source>
</evidence>
<proteinExistence type="inferred from homology"/>
<dbReference type="GO" id="GO:0006457">
    <property type="term" value="P:protein folding"/>
    <property type="evidence" value="ECO:0007669"/>
    <property type="project" value="InterPro"/>
</dbReference>
<dbReference type="GO" id="GO:0051082">
    <property type="term" value="F:unfolded protein binding"/>
    <property type="evidence" value="ECO:0007669"/>
    <property type="project" value="TreeGrafter"/>
</dbReference>
<dbReference type="CDD" id="cd06257">
    <property type="entry name" value="DnaJ"/>
    <property type="match status" value="1"/>
</dbReference>
<dbReference type="PANTHER" id="PTHR21237:SF23">
    <property type="entry name" value="GRPE PROTEIN HOMOLOG, MITOCHONDRIAL"/>
    <property type="match status" value="1"/>
</dbReference>